<evidence type="ECO:0000313" key="2">
    <source>
        <dbReference type="EMBL" id="KAF2882144.1"/>
    </source>
</evidence>
<accession>A0A8K0C7T3</accession>
<keyword evidence="3" id="KW-1185">Reference proteome</keyword>
<sequence length="274" mass="30951">MSFSKYNVSCLNDTLYSGLTSPNPARRPRQNSVFVGSSTMAFMNPPRRVKSAIDIQHLILNDPSPTSVSSCNSMLPMITSYRDRKPSITIERPSIYPGRRRPSVATDRPMLSQHYYARNRRPSCCADRSSYFGRHRNFISFDQPTISLERRTSIAIERPSCIVHQPTVSFETPSESLERPFFVVDPPSINQDYPLTNMSGVPTHMPFRKMSLSFEQPSVSIERPRPRMATSLDINSINFARRSSMPDADRASPVSINLDETKAPLLESLKSSDV</sequence>
<comment type="caution">
    <text evidence="2">The sequence shown here is derived from an EMBL/GenBank/DDBJ whole genome shotgun (WGS) entry which is preliminary data.</text>
</comment>
<evidence type="ECO:0000259" key="1">
    <source>
        <dbReference type="Pfam" id="PF16066"/>
    </source>
</evidence>
<dbReference type="Pfam" id="PF16066">
    <property type="entry name" value="DUF4808"/>
    <property type="match status" value="1"/>
</dbReference>
<proteinExistence type="predicted"/>
<dbReference type="InterPro" id="IPR032073">
    <property type="entry name" value="FNDC5_C"/>
</dbReference>
<dbReference type="OrthoDB" id="6424355at2759"/>
<organism evidence="2 3">
    <name type="scientific">Ignelater luminosus</name>
    <name type="common">Cucubano</name>
    <name type="synonym">Pyrophorus luminosus</name>
    <dbReference type="NCBI Taxonomy" id="2038154"/>
    <lineage>
        <taxon>Eukaryota</taxon>
        <taxon>Metazoa</taxon>
        <taxon>Ecdysozoa</taxon>
        <taxon>Arthropoda</taxon>
        <taxon>Hexapoda</taxon>
        <taxon>Insecta</taxon>
        <taxon>Pterygota</taxon>
        <taxon>Neoptera</taxon>
        <taxon>Endopterygota</taxon>
        <taxon>Coleoptera</taxon>
        <taxon>Polyphaga</taxon>
        <taxon>Elateriformia</taxon>
        <taxon>Elateroidea</taxon>
        <taxon>Elateridae</taxon>
        <taxon>Agrypninae</taxon>
        <taxon>Pyrophorini</taxon>
        <taxon>Ignelater</taxon>
    </lineage>
</organism>
<dbReference type="PANTHER" id="PTHR21104:SF1">
    <property type="entry name" value="FIBRONECTIN TYPE III DOMAIN-CONTAINING PROTEIN"/>
    <property type="match status" value="1"/>
</dbReference>
<dbReference type="AlphaFoldDB" id="A0A8K0C7T3"/>
<reference evidence="2" key="1">
    <citation type="submission" date="2019-08" db="EMBL/GenBank/DDBJ databases">
        <title>The genome of the North American firefly Photinus pyralis.</title>
        <authorList>
            <consortium name="Photinus pyralis genome working group"/>
            <person name="Fallon T.R."/>
            <person name="Sander Lower S.E."/>
            <person name="Weng J.-K."/>
        </authorList>
    </citation>
    <scope>NUCLEOTIDE SEQUENCE</scope>
    <source>
        <strain evidence="2">TRF0915ILg1</strain>
        <tissue evidence="2">Whole body</tissue>
    </source>
</reference>
<gene>
    <name evidence="2" type="ORF">ILUMI_24025</name>
</gene>
<feature type="domain" description="Fibronectin type III" evidence="1">
    <location>
        <begin position="4"/>
        <end position="59"/>
    </location>
</feature>
<protein>
    <recommendedName>
        <fullName evidence="1">Fibronectin type III domain-containing protein</fullName>
    </recommendedName>
</protein>
<dbReference type="EMBL" id="VTPC01090649">
    <property type="protein sequence ID" value="KAF2882144.1"/>
    <property type="molecule type" value="Genomic_DNA"/>
</dbReference>
<dbReference type="PANTHER" id="PTHR21104">
    <property type="entry name" value="FIBRONECTIN TYPE III DOMAIN-CONTAINING PROTEIN"/>
    <property type="match status" value="1"/>
</dbReference>
<name>A0A8K0C7T3_IGNLU</name>
<evidence type="ECO:0000313" key="3">
    <source>
        <dbReference type="Proteomes" id="UP000801492"/>
    </source>
</evidence>
<dbReference type="Proteomes" id="UP000801492">
    <property type="component" value="Unassembled WGS sequence"/>
</dbReference>